<evidence type="ECO:0000313" key="4">
    <source>
        <dbReference type="Proteomes" id="UP000520814"/>
    </source>
</evidence>
<keyword evidence="4" id="KW-1185">Reference proteome</keyword>
<evidence type="ECO:0000256" key="1">
    <source>
        <dbReference type="SAM" id="Phobius"/>
    </source>
</evidence>
<feature type="transmembrane region" description="Helical" evidence="1">
    <location>
        <begin position="198"/>
        <end position="215"/>
    </location>
</feature>
<feature type="transmembrane region" description="Helical" evidence="1">
    <location>
        <begin position="227"/>
        <end position="247"/>
    </location>
</feature>
<feature type="transmembrane region" description="Helical" evidence="1">
    <location>
        <begin position="416"/>
        <end position="444"/>
    </location>
</feature>
<feature type="transmembrane region" description="Helical" evidence="1">
    <location>
        <begin position="322"/>
        <end position="339"/>
    </location>
</feature>
<proteinExistence type="predicted"/>
<evidence type="ECO:0000256" key="2">
    <source>
        <dbReference type="SAM" id="SignalP"/>
    </source>
</evidence>
<feature type="transmembrane region" description="Helical" evidence="1">
    <location>
        <begin position="148"/>
        <end position="166"/>
    </location>
</feature>
<keyword evidence="1" id="KW-1133">Transmembrane helix</keyword>
<evidence type="ECO:0000313" key="3">
    <source>
        <dbReference type="EMBL" id="MBB6049195.1"/>
    </source>
</evidence>
<gene>
    <name evidence="3" type="ORF">HNQ39_000957</name>
</gene>
<feature type="transmembrane region" description="Helical" evidence="1">
    <location>
        <begin position="376"/>
        <end position="396"/>
    </location>
</feature>
<feature type="chain" id="PRO_5031524731" evidence="2">
    <location>
        <begin position="16"/>
        <end position="458"/>
    </location>
</feature>
<sequence length="458" mass="47375">MLLLLLLLLTPLAHAQPPLVVSSPPDATALKLKGAFGYVHTATGKLPEPSTEPLEALIARAERGEIRLAVVQEPLKGLPKLRRLRLVGQGIADRSAVTSPSTRTLGLVTAADLTGEGRPVEIVRGGLRQMGYFGAGLEILEETKVPLLIIWGALAGLGLGLAIAALRWPKLQVAAGNALAVATAGTVALLLAGFAFPIAGPAVFVVATAVLAVISQPSKYPRALQNLLLALVLLVVLDTLFRWSLVASSPLSGYYDSGIRFYGIGNEYMGLLIGAALMSVPKKWLGWVGAGITLLLGLPMLGANAGGAMAASVAFFPPSKKSWWRVVLPFVVVVALAGLDRLQPGVAQSHIGQAAGKGPSAWGAIILRKLAMNARLTVAGPTLLALGVAGVAGWQLRKPFARLESELQGRVVQALWGAGAAIAFNDSGTIAALLLLAPVLVVCLEKSLPSPADSAAAS</sequence>
<organism evidence="3 4">
    <name type="scientific">Armatimonas rosea</name>
    <dbReference type="NCBI Taxonomy" id="685828"/>
    <lineage>
        <taxon>Bacteria</taxon>
        <taxon>Bacillati</taxon>
        <taxon>Armatimonadota</taxon>
        <taxon>Armatimonadia</taxon>
        <taxon>Armatimonadales</taxon>
        <taxon>Armatimonadaceae</taxon>
        <taxon>Armatimonas</taxon>
    </lineage>
</organism>
<dbReference type="AlphaFoldDB" id="A0A7W9SMQ9"/>
<dbReference type="RefSeq" id="WP_184192811.1">
    <property type="nucleotide sequence ID" value="NZ_JACHGW010000001.1"/>
</dbReference>
<feature type="transmembrane region" description="Helical" evidence="1">
    <location>
        <begin position="292"/>
        <end position="316"/>
    </location>
</feature>
<name>A0A7W9SMQ9_ARMRO</name>
<keyword evidence="2" id="KW-0732">Signal</keyword>
<feature type="transmembrane region" description="Helical" evidence="1">
    <location>
        <begin position="259"/>
        <end position="280"/>
    </location>
</feature>
<accession>A0A7W9SMQ9</accession>
<feature type="signal peptide" evidence="2">
    <location>
        <begin position="1"/>
        <end position="15"/>
    </location>
</feature>
<dbReference type="Proteomes" id="UP000520814">
    <property type="component" value="Unassembled WGS sequence"/>
</dbReference>
<comment type="caution">
    <text evidence="3">The sequence shown here is derived from an EMBL/GenBank/DDBJ whole genome shotgun (WGS) entry which is preliminary data.</text>
</comment>
<reference evidence="3 4" key="1">
    <citation type="submission" date="2020-08" db="EMBL/GenBank/DDBJ databases">
        <title>Genomic Encyclopedia of Type Strains, Phase IV (KMG-IV): sequencing the most valuable type-strain genomes for metagenomic binning, comparative biology and taxonomic classification.</title>
        <authorList>
            <person name="Goeker M."/>
        </authorList>
    </citation>
    <scope>NUCLEOTIDE SEQUENCE [LARGE SCALE GENOMIC DNA]</scope>
    <source>
        <strain evidence="3 4">DSM 23562</strain>
    </source>
</reference>
<keyword evidence="1" id="KW-0812">Transmembrane</keyword>
<protein>
    <submittedName>
        <fullName evidence="3">Uncharacterized protein</fullName>
    </submittedName>
</protein>
<dbReference type="EMBL" id="JACHGW010000001">
    <property type="protein sequence ID" value="MBB6049195.1"/>
    <property type="molecule type" value="Genomic_DNA"/>
</dbReference>
<keyword evidence="1" id="KW-0472">Membrane</keyword>
<feature type="transmembrane region" description="Helical" evidence="1">
    <location>
        <begin position="173"/>
        <end position="192"/>
    </location>
</feature>